<gene>
    <name evidence="2" type="ORF">HXO56_10705</name>
</gene>
<feature type="transmembrane region" description="Helical" evidence="1">
    <location>
        <begin position="252"/>
        <end position="273"/>
    </location>
</feature>
<feature type="transmembrane region" description="Helical" evidence="1">
    <location>
        <begin position="62"/>
        <end position="81"/>
    </location>
</feature>
<protein>
    <submittedName>
        <fullName evidence="2">Uncharacterized protein</fullName>
    </submittedName>
</protein>
<reference evidence="2" key="1">
    <citation type="submission" date="2020-04" db="EMBL/GenBank/DDBJ databases">
        <title>Deep metagenomics examines the oral microbiome during advanced dental caries in children, revealing novel taxa and co-occurrences with host molecules.</title>
        <authorList>
            <person name="Baker J.L."/>
            <person name="Morton J.T."/>
            <person name="Dinis M."/>
            <person name="Alvarez R."/>
            <person name="Tran N.C."/>
            <person name="Knight R."/>
            <person name="Edlund A."/>
        </authorList>
    </citation>
    <scope>NUCLEOTIDE SEQUENCE</scope>
    <source>
        <strain evidence="2">JCVI_47_bin.4</strain>
    </source>
</reference>
<name>A0A930KRN2_9MICC</name>
<dbReference type="Proteomes" id="UP000769484">
    <property type="component" value="Unassembled WGS sequence"/>
</dbReference>
<keyword evidence="1" id="KW-0472">Membrane</keyword>
<evidence type="ECO:0000313" key="3">
    <source>
        <dbReference type="Proteomes" id="UP000769484"/>
    </source>
</evidence>
<keyword evidence="1" id="KW-1133">Transmembrane helix</keyword>
<proteinExistence type="predicted"/>
<feature type="transmembrane region" description="Helical" evidence="1">
    <location>
        <begin position="161"/>
        <end position="185"/>
    </location>
</feature>
<dbReference type="EMBL" id="JABZXJ010000066">
    <property type="protein sequence ID" value="MBF1650533.1"/>
    <property type="molecule type" value="Genomic_DNA"/>
</dbReference>
<sequence length="415" mass="47775">MSGTPRIWKPPFKAKKYTSPCEKRNILISGLIFIPISFAFPIAIWLALTIPDWHKINLNHKHYMIFSTQLYTSFMIFQLILRKNEMKNKLKTDKQVITYKNKATPKINVMGDMKSILALTPLAISAAFILTLYYYNWIFDNNIGSAFQITSMRLSKDKYRLISATLMILTVMYLFLVPARALKIYHPYPTYQHSETKQQLNAKLKLSIHLMISIAITTLLVGIPSTMIFKILNPLDYTTDALFFASFSFSWAQMKIVAPNATIISMFQYMLAFKDVKFKQKISLNILKTIFIFDILFINSYLTLTLVQVGGSIAATGSNTKNPLSAYSCVFSRNDTRKDPIAFGIIIESKDTSLHIFTPELDLDTKRYVHIGERGEVFPNQPLESHITLKENYIIEQYDDSKHNYDWKTGKCTHK</sequence>
<evidence type="ECO:0000256" key="1">
    <source>
        <dbReference type="SAM" id="Phobius"/>
    </source>
</evidence>
<feature type="transmembrane region" description="Helical" evidence="1">
    <location>
        <begin position="206"/>
        <end position="232"/>
    </location>
</feature>
<evidence type="ECO:0000313" key="2">
    <source>
        <dbReference type="EMBL" id="MBF1650533.1"/>
    </source>
</evidence>
<organism evidence="2 3">
    <name type="scientific">Rothia dentocariosa</name>
    <dbReference type="NCBI Taxonomy" id="2047"/>
    <lineage>
        <taxon>Bacteria</taxon>
        <taxon>Bacillati</taxon>
        <taxon>Actinomycetota</taxon>
        <taxon>Actinomycetes</taxon>
        <taxon>Micrococcales</taxon>
        <taxon>Micrococcaceae</taxon>
        <taxon>Rothia</taxon>
    </lineage>
</organism>
<feature type="transmembrane region" description="Helical" evidence="1">
    <location>
        <begin position="26"/>
        <end position="50"/>
    </location>
</feature>
<dbReference type="AlphaFoldDB" id="A0A930KRN2"/>
<feature type="transmembrane region" description="Helical" evidence="1">
    <location>
        <begin position="285"/>
        <end position="304"/>
    </location>
</feature>
<accession>A0A930KRN2</accession>
<feature type="transmembrane region" description="Helical" evidence="1">
    <location>
        <begin position="116"/>
        <end position="135"/>
    </location>
</feature>
<comment type="caution">
    <text evidence="2">The sequence shown here is derived from an EMBL/GenBank/DDBJ whole genome shotgun (WGS) entry which is preliminary data.</text>
</comment>
<keyword evidence="1" id="KW-0812">Transmembrane</keyword>